<sequence>VNFSRWTAISLATQYLAEFMLPCPAFLFRCVGSFLFFPPFLVSSLLAREMWKAPGSTTERCCALLPSSGTHCQYSTLANAFQTHCYISPPRRVTLQQHRCSSFFNKLPADEIWKGVLAQSTTSKNRARGKRMKKKFKKDLNRGQVIGEGRSGILWPGLSAPILKQGAPVGIQQRDKEEQARLFAERRLRLDEWERKRKEKVKKERGWSGGTMSGISLGPPDPSLDGETYEEFDSRVIELKSVFTMTAKDGRKRTFSALVAVGNKKGAAVSHFPLTQAKNKAIHHLHYIERYNAHTIYHDIVTNFHKTTIRMKKQNRGYGLRCHRAIITICRLIGIEDMYARIQGSTNLLNLTKALFKGLTNQQTHQTLADEKSLYVVEFREECGPLPIVVAKPQGPVREDPEPEDEGLEIIPEWREEKIARGIKSPWADVKRAVW</sequence>
<comment type="caution">
    <text evidence="12">The sequence shown here is derived from an EMBL/GenBank/DDBJ whole genome shotgun (WGS) entry which is preliminary data.</text>
</comment>
<gene>
    <name evidence="12" type="ORF">JRQ81_005085</name>
</gene>
<dbReference type="PANTHER" id="PTHR48277:SF1">
    <property type="entry name" value="MITOCHONDRIAL RIBOSOMAL PROTEIN S5"/>
    <property type="match status" value="1"/>
</dbReference>
<dbReference type="PANTHER" id="PTHR48277">
    <property type="entry name" value="MITOCHONDRIAL RIBOSOMAL PROTEIN S5"/>
    <property type="match status" value="1"/>
</dbReference>
<dbReference type="SUPFAM" id="SSF54211">
    <property type="entry name" value="Ribosomal protein S5 domain 2-like"/>
    <property type="match status" value="1"/>
</dbReference>
<dbReference type="EMBL" id="JAPFRF010000002">
    <property type="protein sequence ID" value="KAJ7341226.1"/>
    <property type="molecule type" value="Genomic_DNA"/>
</dbReference>
<name>A0A9Q0Y4R1_9SAUR</name>
<dbReference type="GO" id="GO:0005739">
    <property type="term" value="C:mitochondrion"/>
    <property type="evidence" value="ECO:0007669"/>
    <property type="project" value="UniProtKB-SubCell"/>
</dbReference>
<comment type="similarity">
    <text evidence="2">Belongs to the universal ribosomal protein uS5 family.</text>
</comment>
<feature type="domain" description="Small ribosomal subunit protein uS5m N-terminal" evidence="11">
    <location>
        <begin position="102"/>
        <end position="221"/>
    </location>
</feature>
<dbReference type="FunFam" id="3.30.230.10:FF:000002">
    <property type="entry name" value="30S ribosomal protein S5"/>
    <property type="match status" value="1"/>
</dbReference>
<feature type="transmembrane region" description="Helical" evidence="8">
    <location>
        <begin position="26"/>
        <end position="47"/>
    </location>
</feature>
<evidence type="ECO:0000256" key="5">
    <source>
        <dbReference type="ARBA" id="ARBA00023274"/>
    </source>
</evidence>
<keyword evidence="8" id="KW-0472">Membrane</keyword>
<dbReference type="InterPro" id="IPR005324">
    <property type="entry name" value="Ribosomal_uS5_C"/>
</dbReference>
<evidence type="ECO:0000256" key="3">
    <source>
        <dbReference type="ARBA" id="ARBA00022980"/>
    </source>
</evidence>
<dbReference type="GO" id="GO:0006412">
    <property type="term" value="P:translation"/>
    <property type="evidence" value="ECO:0007669"/>
    <property type="project" value="InterPro"/>
</dbReference>
<evidence type="ECO:0000256" key="2">
    <source>
        <dbReference type="ARBA" id="ARBA00008945"/>
    </source>
</evidence>
<feature type="domain" description="Small ribosomal subunit protein uS5 C-terminal" evidence="10">
    <location>
        <begin position="303"/>
        <end position="371"/>
    </location>
</feature>
<dbReference type="GO" id="GO:0003723">
    <property type="term" value="F:RNA binding"/>
    <property type="evidence" value="ECO:0007669"/>
    <property type="project" value="InterPro"/>
</dbReference>
<dbReference type="Pfam" id="PF00333">
    <property type="entry name" value="Ribosomal_S5"/>
    <property type="match status" value="1"/>
</dbReference>
<dbReference type="Pfam" id="PF21251">
    <property type="entry name" value="Ribosomal_uS5m_N"/>
    <property type="match status" value="1"/>
</dbReference>
<evidence type="ECO:0000313" key="13">
    <source>
        <dbReference type="Proteomes" id="UP001142489"/>
    </source>
</evidence>
<dbReference type="OrthoDB" id="309483at2759"/>
<keyword evidence="8" id="KW-0812">Transmembrane</keyword>
<dbReference type="GO" id="GO:0003735">
    <property type="term" value="F:structural constituent of ribosome"/>
    <property type="evidence" value="ECO:0007669"/>
    <property type="project" value="InterPro"/>
</dbReference>
<keyword evidence="5" id="KW-0687">Ribonucleoprotein</keyword>
<dbReference type="Pfam" id="PF03719">
    <property type="entry name" value="Ribosomal_S5_C"/>
    <property type="match status" value="1"/>
</dbReference>
<accession>A0A9Q0Y4R1</accession>
<keyword evidence="13" id="KW-1185">Reference proteome</keyword>
<evidence type="ECO:0000256" key="6">
    <source>
        <dbReference type="ARBA" id="ARBA00039335"/>
    </source>
</evidence>
<dbReference type="InterPro" id="IPR048584">
    <property type="entry name" value="Ribosomal_uS5m_N"/>
</dbReference>
<evidence type="ECO:0000256" key="7">
    <source>
        <dbReference type="ARBA" id="ARBA00041606"/>
    </source>
</evidence>
<evidence type="ECO:0000256" key="1">
    <source>
        <dbReference type="ARBA" id="ARBA00004173"/>
    </source>
</evidence>
<proteinExistence type="inferred from homology"/>
<dbReference type="InterPro" id="IPR013810">
    <property type="entry name" value="Ribosomal_uS5_N"/>
</dbReference>
<evidence type="ECO:0000313" key="12">
    <source>
        <dbReference type="EMBL" id="KAJ7341226.1"/>
    </source>
</evidence>
<dbReference type="InterPro" id="IPR000851">
    <property type="entry name" value="Ribosomal_uS5"/>
</dbReference>
<evidence type="ECO:0000259" key="9">
    <source>
        <dbReference type="Pfam" id="PF00333"/>
    </source>
</evidence>
<feature type="domain" description="S5 DRBM" evidence="9">
    <location>
        <begin position="232"/>
        <end position="267"/>
    </location>
</feature>
<dbReference type="SUPFAM" id="SSF54768">
    <property type="entry name" value="dsRNA-binding domain-like"/>
    <property type="match status" value="1"/>
</dbReference>
<keyword evidence="4" id="KW-0496">Mitochondrion</keyword>
<feature type="non-terminal residue" evidence="12">
    <location>
        <position position="435"/>
    </location>
</feature>
<dbReference type="Gene3D" id="3.30.160.20">
    <property type="match status" value="1"/>
</dbReference>
<dbReference type="InterPro" id="IPR020568">
    <property type="entry name" value="Ribosomal_Su5_D2-typ_SF"/>
</dbReference>
<keyword evidence="8" id="KW-1133">Transmembrane helix</keyword>
<evidence type="ECO:0000256" key="4">
    <source>
        <dbReference type="ARBA" id="ARBA00023128"/>
    </source>
</evidence>
<keyword evidence="3" id="KW-0689">Ribosomal protein</keyword>
<comment type="subcellular location">
    <subcellularLocation>
        <location evidence="1">Mitochondrion</location>
    </subcellularLocation>
</comment>
<dbReference type="InterPro" id="IPR014721">
    <property type="entry name" value="Ribsml_uS5_D2-typ_fold_subgr"/>
</dbReference>
<organism evidence="12 13">
    <name type="scientific">Phrynocephalus forsythii</name>
    <dbReference type="NCBI Taxonomy" id="171643"/>
    <lineage>
        <taxon>Eukaryota</taxon>
        <taxon>Metazoa</taxon>
        <taxon>Chordata</taxon>
        <taxon>Craniata</taxon>
        <taxon>Vertebrata</taxon>
        <taxon>Euteleostomi</taxon>
        <taxon>Lepidosauria</taxon>
        <taxon>Squamata</taxon>
        <taxon>Bifurcata</taxon>
        <taxon>Unidentata</taxon>
        <taxon>Episquamata</taxon>
        <taxon>Toxicofera</taxon>
        <taxon>Iguania</taxon>
        <taxon>Acrodonta</taxon>
        <taxon>Agamidae</taxon>
        <taxon>Agaminae</taxon>
        <taxon>Phrynocephalus</taxon>
    </lineage>
</organism>
<evidence type="ECO:0000256" key="8">
    <source>
        <dbReference type="SAM" id="Phobius"/>
    </source>
</evidence>
<protein>
    <recommendedName>
        <fullName evidence="6">Small ribosomal subunit protein uS5m</fullName>
    </recommendedName>
    <alternativeName>
        <fullName evidence="7">28S ribosomal protein S5, mitochondrial</fullName>
    </alternativeName>
</protein>
<dbReference type="AlphaFoldDB" id="A0A9Q0Y4R1"/>
<dbReference type="GO" id="GO:0015935">
    <property type="term" value="C:small ribosomal subunit"/>
    <property type="evidence" value="ECO:0007669"/>
    <property type="project" value="UniProtKB-ARBA"/>
</dbReference>
<evidence type="ECO:0000259" key="10">
    <source>
        <dbReference type="Pfam" id="PF03719"/>
    </source>
</evidence>
<dbReference type="Gene3D" id="3.30.230.10">
    <property type="match status" value="1"/>
</dbReference>
<evidence type="ECO:0000259" key="11">
    <source>
        <dbReference type="Pfam" id="PF21251"/>
    </source>
</evidence>
<dbReference type="Proteomes" id="UP001142489">
    <property type="component" value="Unassembled WGS sequence"/>
</dbReference>
<reference evidence="12" key="1">
    <citation type="journal article" date="2023" name="DNA Res.">
        <title>Chromosome-level genome assembly of Phrynocephalus forsythii using third-generation DNA sequencing and Hi-C analysis.</title>
        <authorList>
            <person name="Qi Y."/>
            <person name="Zhao W."/>
            <person name="Zhao Y."/>
            <person name="Niu C."/>
            <person name="Cao S."/>
            <person name="Zhang Y."/>
        </authorList>
    </citation>
    <scope>NUCLEOTIDE SEQUENCE</scope>
    <source>
        <tissue evidence="12">Muscle</tissue>
    </source>
</reference>